<dbReference type="PANTHER" id="PTHR34265:SF1">
    <property type="entry name" value="TYPE III PANTOTHENATE KINASE"/>
    <property type="match status" value="1"/>
</dbReference>
<feature type="binding site" evidence="16">
    <location>
        <position position="184"/>
    </location>
    <ligand>
        <name>substrate</name>
    </ligand>
</feature>
<comment type="function">
    <text evidence="16">Catalyzes the phosphorylation of pantothenate (Pan), the first step in CoA biosynthesis.</text>
</comment>
<organism evidence="17 18">
    <name type="scientific">Candidatus Solincola sediminis</name>
    <dbReference type="NCBI Taxonomy" id="1797199"/>
    <lineage>
        <taxon>Bacteria</taxon>
        <taxon>Bacillati</taxon>
        <taxon>Actinomycetota</taxon>
        <taxon>Candidatus Geothermincolia</taxon>
        <taxon>Candidatus Geothermincolales</taxon>
        <taxon>Candidatus Geothermincolaceae</taxon>
        <taxon>Candidatus Solincola</taxon>
    </lineage>
</organism>
<evidence type="ECO:0000256" key="1">
    <source>
        <dbReference type="ARBA" id="ARBA00001206"/>
    </source>
</evidence>
<dbReference type="NCBIfam" id="NF009855">
    <property type="entry name" value="PRK13321.1"/>
    <property type="match status" value="1"/>
</dbReference>
<dbReference type="EC" id="2.7.1.33" evidence="6 16"/>
<comment type="pathway">
    <text evidence="4 16">Cofactor biosynthesis; coenzyme A biosynthesis; CoA from (R)-pantothenate: step 1/5.</text>
</comment>
<comment type="cofactor">
    <cofactor evidence="16">
        <name>NH4(+)</name>
        <dbReference type="ChEBI" id="CHEBI:28938"/>
    </cofactor>
    <cofactor evidence="16">
        <name>K(+)</name>
        <dbReference type="ChEBI" id="CHEBI:29103"/>
    </cofactor>
    <text evidence="16">A monovalent cation. Ammonium or potassium.</text>
</comment>
<dbReference type="HAMAP" id="MF_01274">
    <property type="entry name" value="Pantothen_kinase_3"/>
    <property type="match status" value="1"/>
</dbReference>
<dbReference type="AlphaFoldDB" id="A0A1F2WQ60"/>
<sequence>MLLAIDVGNTQTVIGAYRESELVGHWRVSTDANKTGDELALYYQGFLVLKGMSFAEFDAVIISSVVPSATLALEEMTRDYWDFQPLIVGQNIEAGIKVLMDNPSEVGPDRLVNAVAAFERFGGPSLVVDFGTATTFDAISVKGDYLGGVIAPGIEISTRALFNAAARLSRVDLHRPPDVIGKNTVSSLQSGIIYGFAGQVDRIVGLMKDELGGEATVIATGGLAEVIVSECQTIQAHDPLLTLHGLRLIYEKI</sequence>
<gene>
    <name evidence="16" type="primary">coaX</name>
    <name evidence="17" type="ORF">A2Y75_00545</name>
</gene>
<evidence type="ECO:0000256" key="5">
    <source>
        <dbReference type="ARBA" id="ARBA00011738"/>
    </source>
</evidence>
<proteinExistence type="inferred from homology"/>
<dbReference type="EMBL" id="MELK01000019">
    <property type="protein sequence ID" value="OFW59004.1"/>
    <property type="molecule type" value="Genomic_DNA"/>
</dbReference>
<keyword evidence="16" id="KW-0479">Metal-binding</keyword>
<keyword evidence="8 16" id="KW-0808">Transferase</keyword>
<comment type="catalytic activity">
    <reaction evidence="1 16">
        <text>(R)-pantothenate + ATP = (R)-4'-phosphopantothenate + ADP + H(+)</text>
        <dbReference type="Rhea" id="RHEA:16373"/>
        <dbReference type="ChEBI" id="CHEBI:10986"/>
        <dbReference type="ChEBI" id="CHEBI:15378"/>
        <dbReference type="ChEBI" id="CHEBI:29032"/>
        <dbReference type="ChEBI" id="CHEBI:30616"/>
        <dbReference type="ChEBI" id="CHEBI:456216"/>
        <dbReference type="EC" id="2.7.1.33"/>
    </reaction>
</comment>
<dbReference type="CDD" id="cd24015">
    <property type="entry name" value="ASKHA_NBD_PanK-III"/>
    <property type="match status" value="1"/>
</dbReference>
<reference evidence="17 18" key="1">
    <citation type="journal article" date="2016" name="Nat. Commun.">
        <title>Thousands of microbial genomes shed light on interconnected biogeochemical processes in an aquifer system.</title>
        <authorList>
            <person name="Anantharaman K."/>
            <person name="Brown C.T."/>
            <person name="Hug L.A."/>
            <person name="Sharon I."/>
            <person name="Castelle C.J."/>
            <person name="Probst A.J."/>
            <person name="Thomas B.C."/>
            <person name="Singh A."/>
            <person name="Wilkins M.J."/>
            <person name="Karaoz U."/>
            <person name="Brodie E.L."/>
            <person name="Williams K.H."/>
            <person name="Hubbard S.S."/>
            <person name="Banfield J.F."/>
        </authorList>
    </citation>
    <scope>NUCLEOTIDE SEQUENCE [LARGE SCALE GENOMIC DNA]</scope>
</reference>
<dbReference type="GO" id="GO:0046872">
    <property type="term" value="F:metal ion binding"/>
    <property type="evidence" value="ECO:0007669"/>
    <property type="project" value="UniProtKB-KW"/>
</dbReference>
<dbReference type="Pfam" id="PF03309">
    <property type="entry name" value="Pan_kinase"/>
    <property type="match status" value="1"/>
</dbReference>
<evidence type="ECO:0000256" key="12">
    <source>
        <dbReference type="ARBA" id="ARBA00022958"/>
    </source>
</evidence>
<dbReference type="NCBIfam" id="NF009848">
    <property type="entry name" value="PRK13318.1-6"/>
    <property type="match status" value="1"/>
</dbReference>
<comment type="similarity">
    <text evidence="14 16">Belongs to the type III pantothenate kinase family.</text>
</comment>
<keyword evidence="9 16" id="KW-0547">Nucleotide-binding</keyword>
<comment type="caution">
    <text evidence="16">Lacks conserved residue(s) required for the propagation of feature annotation.</text>
</comment>
<dbReference type="GO" id="GO:0005737">
    <property type="term" value="C:cytoplasm"/>
    <property type="evidence" value="ECO:0007669"/>
    <property type="project" value="UniProtKB-SubCell"/>
</dbReference>
<dbReference type="GO" id="GO:0005524">
    <property type="term" value="F:ATP binding"/>
    <property type="evidence" value="ECO:0007669"/>
    <property type="project" value="UniProtKB-UniRule"/>
</dbReference>
<feature type="active site" description="Proton acceptor" evidence="16">
    <location>
        <position position="109"/>
    </location>
</feature>
<evidence type="ECO:0000256" key="9">
    <source>
        <dbReference type="ARBA" id="ARBA00022741"/>
    </source>
</evidence>
<comment type="caution">
    <text evidence="17">The sequence shown here is derived from an EMBL/GenBank/DDBJ whole genome shotgun (WGS) entry which is preliminary data.</text>
</comment>
<evidence type="ECO:0000256" key="3">
    <source>
        <dbReference type="ARBA" id="ARBA00004496"/>
    </source>
</evidence>
<feature type="binding site" evidence="16">
    <location>
        <begin position="6"/>
        <end position="13"/>
    </location>
    <ligand>
        <name>ATP</name>
        <dbReference type="ChEBI" id="CHEBI:30616"/>
    </ligand>
</feature>
<dbReference type="NCBIfam" id="TIGR00671">
    <property type="entry name" value="baf"/>
    <property type="match status" value="1"/>
</dbReference>
<dbReference type="STRING" id="1797197.A2Y75_00545"/>
<dbReference type="GO" id="GO:0004594">
    <property type="term" value="F:pantothenate kinase activity"/>
    <property type="evidence" value="ECO:0007669"/>
    <property type="project" value="UniProtKB-UniRule"/>
</dbReference>
<feature type="binding site" evidence="16">
    <location>
        <position position="129"/>
    </location>
    <ligand>
        <name>K(+)</name>
        <dbReference type="ChEBI" id="CHEBI:29103"/>
    </ligand>
</feature>
<evidence type="ECO:0000256" key="15">
    <source>
        <dbReference type="ARBA" id="ARBA00040883"/>
    </source>
</evidence>
<dbReference type="InterPro" id="IPR004619">
    <property type="entry name" value="Type_III_PanK"/>
</dbReference>
<evidence type="ECO:0000256" key="10">
    <source>
        <dbReference type="ARBA" id="ARBA00022777"/>
    </source>
</evidence>
<dbReference type="Proteomes" id="UP000177876">
    <property type="component" value="Unassembled WGS sequence"/>
</dbReference>
<evidence type="ECO:0000256" key="11">
    <source>
        <dbReference type="ARBA" id="ARBA00022840"/>
    </source>
</evidence>
<feature type="binding site" evidence="16">
    <location>
        <begin position="107"/>
        <end position="110"/>
    </location>
    <ligand>
        <name>substrate</name>
    </ligand>
</feature>
<evidence type="ECO:0000256" key="13">
    <source>
        <dbReference type="ARBA" id="ARBA00022993"/>
    </source>
</evidence>
<keyword evidence="10 16" id="KW-0418">Kinase</keyword>
<dbReference type="InterPro" id="IPR043129">
    <property type="entry name" value="ATPase_NBD"/>
</dbReference>
<evidence type="ECO:0000256" key="6">
    <source>
        <dbReference type="ARBA" id="ARBA00012102"/>
    </source>
</evidence>
<comment type="subunit">
    <text evidence="5 16">Homodimer.</text>
</comment>
<keyword evidence="7 16" id="KW-0963">Cytoplasm</keyword>
<evidence type="ECO:0000256" key="14">
    <source>
        <dbReference type="ARBA" id="ARBA00038036"/>
    </source>
</evidence>
<dbReference type="Gene3D" id="3.30.420.40">
    <property type="match status" value="2"/>
</dbReference>
<dbReference type="GO" id="GO:0015937">
    <property type="term" value="P:coenzyme A biosynthetic process"/>
    <property type="evidence" value="ECO:0007669"/>
    <property type="project" value="UniProtKB-UniRule"/>
</dbReference>
<keyword evidence="11 16" id="KW-0067">ATP-binding</keyword>
<dbReference type="SUPFAM" id="SSF53067">
    <property type="entry name" value="Actin-like ATPase domain"/>
    <property type="match status" value="2"/>
</dbReference>
<feature type="binding site" evidence="16">
    <location>
        <position position="132"/>
    </location>
    <ligand>
        <name>ATP</name>
        <dbReference type="ChEBI" id="CHEBI:30616"/>
    </ligand>
</feature>
<keyword evidence="12 16" id="KW-0630">Potassium</keyword>
<accession>A0A1F2WQ60</accession>
<protein>
    <recommendedName>
        <fullName evidence="15 16">Type III pantothenate kinase</fullName>
        <ecNumber evidence="6 16">2.7.1.33</ecNumber>
    </recommendedName>
    <alternativeName>
        <fullName evidence="16">PanK-III</fullName>
    </alternativeName>
    <alternativeName>
        <fullName evidence="16">Pantothenic acid kinase</fullName>
    </alternativeName>
</protein>
<evidence type="ECO:0000256" key="16">
    <source>
        <dbReference type="HAMAP-Rule" id="MF_01274"/>
    </source>
</evidence>
<evidence type="ECO:0000256" key="7">
    <source>
        <dbReference type="ARBA" id="ARBA00022490"/>
    </source>
</evidence>
<evidence type="ECO:0000313" key="18">
    <source>
        <dbReference type="Proteomes" id="UP000177876"/>
    </source>
</evidence>
<evidence type="ECO:0000313" key="17">
    <source>
        <dbReference type="EMBL" id="OFW59004.1"/>
    </source>
</evidence>
<dbReference type="UniPathway" id="UPA00241">
    <property type="reaction ID" value="UER00352"/>
</dbReference>
<comment type="subcellular location">
    <subcellularLocation>
        <location evidence="3 16">Cytoplasm</location>
    </subcellularLocation>
</comment>
<evidence type="ECO:0000256" key="2">
    <source>
        <dbReference type="ARBA" id="ARBA00001958"/>
    </source>
</evidence>
<dbReference type="PANTHER" id="PTHR34265">
    <property type="entry name" value="TYPE III PANTOTHENATE KINASE"/>
    <property type="match status" value="1"/>
</dbReference>
<evidence type="ECO:0000256" key="4">
    <source>
        <dbReference type="ARBA" id="ARBA00005225"/>
    </source>
</evidence>
<comment type="cofactor">
    <cofactor evidence="2">
        <name>K(+)</name>
        <dbReference type="ChEBI" id="CHEBI:29103"/>
    </cofactor>
</comment>
<keyword evidence="13 16" id="KW-0173">Coenzyme A biosynthesis</keyword>
<evidence type="ECO:0000256" key="8">
    <source>
        <dbReference type="ARBA" id="ARBA00022679"/>
    </source>
</evidence>
<name>A0A1F2WQ60_9ACTN</name>